<keyword evidence="1 4" id="KW-0808">Transferase</keyword>
<dbReference type="InterPro" id="IPR050065">
    <property type="entry name" value="GlmU-like"/>
</dbReference>
<dbReference type="OrthoDB" id="9788272at2"/>
<proteinExistence type="predicted"/>
<evidence type="ECO:0000259" key="3">
    <source>
        <dbReference type="Pfam" id="PF00483"/>
    </source>
</evidence>
<dbReference type="PANTHER" id="PTHR43584:SF8">
    <property type="entry name" value="N-ACETYLMURAMATE ALPHA-1-PHOSPHATE URIDYLYLTRANSFERASE"/>
    <property type="match status" value="1"/>
</dbReference>
<keyword evidence="2 4" id="KW-0548">Nucleotidyltransferase</keyword>
<organism evidence="4 5">
    <name type="scientific">Abyssibacter profundi</name>
    <dbReference type="NCBI Taxonomy" id="2182787"/>
    <lineage>
        <taxon>Bacteria</taxon>
        <taxon>Pseudomonadati</taxon>
        <taxon>Pseudomonadota</taxon>
        <taxon>Gammaproteobacteria</taxon>
        <taxon>Chromatiales</taxon>
        <taxon>Oceanococcaceae</taxon>
        <taxon>Abyssibacter</taxon>
    </lineage>
</organism>
<comment type="caution">
    <text evidence="4">The sequence shown here is derived from an EMBL/GenBank/DDBJ whole genome shotgun (WGS) entry which is preliminary data.</text>
</comment>
<dbReference type="Gene3D" id="3.90.550.10">
    <property type="entry name" value="Spore Coat Polysaccharide Biosynthesis Protein SpsA, Chain A"/>
    <property type="match status" value="1"/>
</dbReference>
<reference evidence="4 5" key="1">
    <citation type="submission" date="2018-05" db="EMBL/GenBank/DDBJ databases">
        <title>Abyssibacter profundi OUC007T gen. nov., sp. nov, a marine bacterium isolated from seawater of the Mariana Trench.</title>
        <authorList>
            <person name="Zhou S."/>
        </authorList>
    </citation>
    <scope>NUCLEOTIDE SEQUENCE [LARGE SCALE GENOMIC DNA]</scope>
    <source>
        <strain evidence="4 5">OUC007</strain>
    </source>
</reference>
<accession>A0A363UQ87</accession>
<dbReference type="InterPro" id="IPR029044">
    <property type="entry name" value="Nucleotide-diphossugar_trans"/>
</dbReference>
<feature type="domain" description="Nucleotidyl transferase" evidence="3">
    <location>
        <begin position="5"/>
        <end position="130"/>
    </location>
</feature>
<dbReference type="InterPro" id="IPR005835">
    <property type="entry name" value="NTP_transferase_dom"/>
</dbReference>
<dbReference type="Pfam" id="PF00483">
    <property type="entry name" value="NTP_transferase"/>
    <property type="match status" value="1"/>
</dbReference>
<dbReference type="CDD" id="cd06422">
    <property type="entry name" value="NTP_transferase_like_1"/>
    <property type="match status" value="1"/>
</dbReference>
<evidence type="ECO:0000313" key="5">
    <source>
        <dbReference type="Proteomes" id="UP000251800"/>
    </source>
</evidence>
<dbReference type="RefSeq" id="WP_109718489.1">
    <property type="nucleotide sequence ID" value="NZ_QEQK01000001.1"/>
</dbReference>
<evidence type="ECO:0000313" key="4">
    <source>
        <dbReference type="EMBL" id="PWN57633.1"/>
    </source>
</evidence>
<evidence type="ECO:0000256" key="2">
    <source>
        <dbReference type="ARBA" id="ARBA00022695"/>
    </source>
</evidence>
<dbReference type="InterPro" id="IPR054790">
    <property type="entry name" value="MurU"/>
</dbReference>
<dbReference type="Proteomes" id="UP000251800">
    <property type="component" value="Unassembled WGS sequence"/>
</dbReference>
<dbReference type="AlphaFoldDB" id="A0A363UQ87"/>
<dbReference type="SUPFAM" id="SSF53448">
    <property type="entry name" value="Nucleotide-diphospho-sugar transferases"/>
    <property type="match status" value="1"/>
</dbReference>
<dbReference type="NCBIfam" id="NF045761">
    <property type="entry name" value="NAMPUrTaseMurU"/>
    <property type="match status" value="1"/>
</dbReference>
<evidence type="ECO:0000256" key="1">
    <source>
        <dbReference type="ARBA" id="ARBA00022679"/>
    </source>
</evidence>
<gene>
    <name evidence="4" type="ORF">DEH80_00380</name>
</gene>
<keyword evidence="5" id="KW-1185">Reference proteome</keyword>
<dbReference type="GO" id="GO:0016779">
    <property type="term" value="F:nucleotidyltransferase activity"/>
    <property type="evidence" value="ECO:0007669"/>
    <property type="project" value="UniProtKB-KW"/>
</dbReference>
<dbReference type="PANTHER" id="PTHR43584">
    <property type="entry name" value="NUCLEOTIDYL TRANSFERASE"/>
    <property type="match status" value="1"/>
</dbReference>
<protein>
    <submittedName>
        <fullName evidence="4">Mannose-1-phosphate guanylyltransferase</fullName>
    </submittedName>
</protein>
<sequence>MIRHAVILAAGRGQRLRPLTDRLPKPLVQVRGRALIDWRLQALADAGIEQVVINLAWLGEQIRTAVGNGDRWGLRIRYSDEGDSALETGGGLARARALLPADQPFVVCNADVWSDYSLRALVERPWADGQLAHLVLVPPPAGMRGDFALAGDRVVDRPRLTFSGISLIHPDLVEPRGQTAFALAPRLREAMAQQRVTGECYHGVWSDIGTPERLAAANGEGARAEEPASGLGR</sequence>
<dbReference type="EMBL" id="QEQK01000001">
    <property type="protein sequence ID" value="PWN57633.1"/>
    <property type="molecule type" value="Genomic_DNA"/>
</dbReference>
<name>A0A363UQ87_9GAMM</name>